<dbReference type="EMBL" id="QXDF01000002">
    <property type="protein sequence ID" value="RIA47537.1"/>
    <property type="molecule type" value="Genomic_DNA"/>
</dbReference>
<comment type="caution">
    <text evidence="5">The sequence shown here is derived from an EMBL/GenBank/DDBJ whole genome shotgun (WGS) entry which is preliminary data.</text>
</comment>
<evidence type="ECO:0000256" key="3">
    <source>
        <dbReference type="SAM" id="MobiDB-lite"/>
    </source>
</evidence>
<feature type="compositionally biased region" description="Basic and acidic residues" evidence="3">
    <location>
        <begin position="11"/>
        <end position="21"/>
    </location>
</feature>
<organism evidence="5 6">
    <name type="scientific">Dichotomicrobium thermohalophilum</name>
    <dbReference type="NCBI Taxonomy" id="933063"/>
    <lineage>
        <taxon>Bacteria</taxon>
        <taxon>Pseudomonadati</taxon>
        <taxon>Pseudomonadota</taxon>
        <taxon>Alphaproteobacteria</taxon>
        <taxon>Hyphomicrobiales</taxon>
        <taxon>Hyphomicrobiaceae</taxon>
        <taxon>Dichotomicrobium</taxon>
    </lineage>
</organism>
<evidence type="ECO:0000256" key="2">
    <source>
        <dbReference type="ARBA" id="ARBA00023004"/>
    </source>
</evidence>
<dbReference type="Gene3D" id="3.30.2020.30">
    <property type="match status" value="1"/>
</dbReference>
<dbReference type="GO" id="GO:0046872">
    <property type="term" value="F:metal ion binding"/>
    <property type="evidence" value="ECO:0007669"/>
    <property type="project" value="UniProtKB-KW"/>
</dbReference>
<evidence type="ECO:0000256" key="1">
    <source>
        <dbReference type="ARBA" id="ARBA00022723"/>
    </source>
</evidence>
<protein>
    <submittedName>
        <fullName evidence="5">DUF971 family protein</fullName>
    </submittedName>
</protein>
<dbReference type="InterPro" id="IPR038492">
    <property type="entry name" value="GBBH-like_N_sf"/>
</dbReference>
<dbReference type="Proteomes" id="UP000266273">
    <property type="component" value="Unassembled WGS sequence"/>
</dbReference>
<dbReference type="PANTHER" id="PTHR35303:SF5">
    <property type="entry name" value="OS02G0197800 PROTEIN"/>
    <property type="match status" value="1"/>
</dbReference>
<dbReference type="PANTHER" id="PTHR35303">
    <property type="entry name" value="OS02G0197800 PROTEIN"/>
    <property type="match status" value="1"/>
</dbReference>
<accession>A0A397PK64</accession>
<keyword evidence="6" id="KW-1185">Reference proteome</keyword>
<name>A0A397PK64_9HYPH</name>
<feature type="region of interest" description="Disordered" evidence="3">
    <location>
        <begin position="1"/>
        <end position="21"/>
    </location>
</feature>
<keyword evidence="2" id="KW-0408">Iron</keyword>
<proteinExistence type="predicted"/>
<reference evidence="5 6" key="1">
    <citation type="submission" date="2018-08" db="EMBL/GenBank/DDBJ databases">
        <title>Genomic Encyclopedia of Archaeal and Bacterial Type Strains, Phase II (KMG-II): from individual species to whole genera.</title>
        <authorList>
            <person name="Goeker M."/>
        </authorList>
    </citation>
    <scope>NUCLEOTIDE SEQUENCE [LARGE SCALE GENOMIC DNA]</scope>
    <source>
        <strain evidence="5 6">DSM 5002</strain>
    </source>
</reference>
<dbReference type="Pfam" id="PF06155">
    <property type="entry name" value="GBBH-like_N"/>
    <property type="match status" value="1"/>
</dbReference>
<dbReference type="RefSeq" id="WP_119061916.1">
    <property type="nucleotide sequence ID" value="NZ_QXDF01000002.1"/>
</dbReference>
<evidence type="ECO:0000259" key="4">
    <source>
        <dbReference type="Pfam" id="PF06155"/>
    </source>
</evidence>
<gene>
    <name evidence="5" type="ORF">BXY53_2091</name>
</gene>
<evidence type="ECO:0000313" key="6">
    <source>
        <dbReference type="Proteomes" id="UP000266273"/>
    </source>
</evidence>
<dbReference type="OrthoDB" id="9794178at2"/>
<dbReference type="InterPro" id="IPR010376">
    <property type="entry name" value="GBBH-like_N"/>
</dbReference>
<dbReference type="AlphaFoldDB" id="A0A397PK64"/>
<sequence>MNQQDQSATVHPEEIRLNPDKDQLTVTFPDATYTLTAEMLRVTSPSAEVQGHSPSERVTVGGKRDVKITRIEPVGNYAVKLVFSDGHDTGIFSWSYLRKLGVERDEIWQQYLNELAEKGLSRDK</sequence>
<evidence type="ECO:0000313" key="5">
    <source>
        <dbReference type="EMBL" id="RIA47537.1"/>
    </source>
</evidence>
<keyword evidence="1" id="KW-0479">Metal-binding</keyword>
<feature type="domain" description="Gamma-butyrobetaine hydroxylase-like N-terminal" evidence="4">
    <location>
        <begin position="15"/>
        <end position="98"/>
    </location>
</feature>